<proteinExistence type="predicted"/>
<dbReference type="Proteomes" id="UP001058074">
    <property type="component" value="Unassembled WGS sequence"/>
</dbReference>
<organism evidence="1 2">
    <name type="scientific">Inconstantimicrobium mannanitabidum</name>
    <dbReference type="NCBI Taxonomy" id="1604901"/>
    <lineage>
        <taxon>Bacteria</taxon>
        <taxon>Bacillati</taxon>
        <taxon>Bacillota</taxon>
        <taxon>Clostridia</taxon>
        <taxon>Eubacteriales</taxon>
        <taxon>Clostridiaceae</taxon>
        <taxon>Inconstantimicrobium</taxon>
    </lineage>
</organism>
<name>A0ACB5RHY6_9CLOT</name>
<comment type="caution">
    <text evidence="1">The sequence shown here is derived from an EMBL/GenBank/DDBJ whole genome shotgun (WGS) entry which is preliminary data.</text>
</comment>
<protein>
    <submittedName>
        <fullName evidence="1">Methionine--tRNA ligase 1</fullName>
    </submittedName>
</protein>
<gene>
    <name evidence="1" type="primary">metG1</name>
    <name evidence="1" type="ORF">rsdtw13_39370</name>
</gene>
<keyword evidence="2" id="KW-1185">Reference proteome</keyword>
<keyword evidence="1" id="KW-0436">Ligase</keyword>
<accession>A0ACB5RHY6</accession>
<sequence>MKVLIGNAWPYSSGSLHLGRLSALIPGDILARYFREKGDEVIFVSGSDCHGTPISITAKEENKTPREISNHFHEEFKRCFEKANISYDLYTKTDSEYHHKVVKELVIKLYDNGYIYEKTLEQNYCENCNEYLADRYIEGTCPHCGGSARGDQCEECSELLDPEDLIDKRCKICHCEPVLKTTKHLFFKLSEFEDDIKKLVKTDGASWRANSINLTKRYLKEGLRDRAITRSLEWGIDVPFQGYEDKKIYVWIEAIMGYISASMQVAEARGEDYKEYWDNEQSRIYFVHGKDNIPFHTVILPSILYGLDIGKSHIQMVSSEYLNLEGKKFSTSRNWAVWVPYILANYDSDSVRYFLISNGPEKRDSEFTWRQFINSHNGDLLGTFGNFINRTLTFIHNNFDDELVNCGLNPKIEEELKEMYKVVGSKIEKCEFKSALEYVFSNIKAANKYFDDEKPWIVVKENVQECKNILYNCVQIIANLTNVLEPFVPKSCEKTRLFLGISEPKWQYVELKEVRIKDIQLLFERIDKKKISEEVKRLKEGRT</sequence>
<evidence type="ECO:0000313" key="2">
    <source>
        <dbReference type="Proteomes" id="UP001058074"/>
    </source>
</evidence>
<evidence type="ECO:0000313" key="1">
    <source>
        <dbReference type="EMBL" id="GKX68679.1"/>
    </source>
</evidence>
<dbReference type="EMBL" id="BROD01000001">
    <property type="protein sequence ID" value="GKX68679.1"/>
    <property type="molecule type" value="Genomic_DNA"/>
</dbReference>
<reference evidence="1" key="1">
    <citation type="journal article" date="2025" name="Int. J. Syst. Evol. Microbiol.">
        <title>Inconstantimicrobium mannanitabidum sp. nov., a novel member of the family Clostridiaceae isolated from anoxic soil under the treatment of reductive soil disinfestation.</title>
        <authorList>
            <person name="Ueki A."/>
            <person name="Tonouchi A."/>
            <person name="Honma S."/>
            <person name="Kaku N."/>
            <person name="Ueki K."/>
        </authorList>
    </citation>
    <scope>NUCLEOTIDE SEQUENCE</scope>
    <source>
        <strain evidence="1">TW13</strain>
    </source>
</reference>